<evidence type="ECO:0000256" key="1">
    <source>
        <dbReference type="SAM" id="Phobius"/>
    </source>
</evidence>
<evidence type="ECO:0000313" key="4">
    <source>
        <dbReference type="Proteomes" id="UP000655044"/>
    </source>
</evidence>
<dbReference type="PANTHER" id="PTHR46825:SF9">
    <property type="entry name" value="BETA-LACTAMASE-RELATED DOMAIN-CONTAINING PROTEIN"/>
    <property type="match status" value="1"/>
</dbReference>
<dbReference type="InterPro" id="IPR012338">
    <property type="entry name" value="Beta-lactam/transpept-like"/>
</dbReference>
<proteinExistence type="predicted"/>
<feature type="transmembrane region" description="Helical" evidence="1">
    <location>
        <begin position="467"/>
        <end position="491"/>
    </location>
</feature>
<accession>A0A8J3S793</accession>
<organism evidence="3 4">
    <name type="scientific">Planobispora rosea</name>
    <dbReference type="NCBI Taxonomy" id="35762"/>
    <lineage>
        <taxon>Bacteria</taxon>
        <taxon>Bacillati</taxon>
        <taxon>Actinomycetota</taxon>
        <taxon>Actinomycetes</taxon>
        <taxon>Streptosporangiales</taxon>
        <taxon>Streptosporangiaceae</taxon>
        <taxon>Planobispora</taxon>
    </lineage>
</organism>
<gene>
    <name evidence="3" type="ORF">Pro02_76500</name>
</gene>
<protein>
    <submittedName>
        <fullName evidence="3">FmtA-like protein</fullName>
    </submittedName>
</protein>
<keyword evidence="1" id="KW-0472">Membrane</keyword>
<dbReference type="Pfam" id="PF00144">
    <property type="entry name" value="Beta-lactamase"/>
    <property type="match status" value="1"/>
</dbReference>
<evidence type="ECO:0000313" key="3">
    <source>
        <dbReference type="EMBL" id="GIH89242.1"/>
    </source>
</evidence>
<dbReference type="InterPro" id="IPR050491">
    <property type="entry name" value="AmpC-like"/>
</dbReference>
<comment type="caution">
    <text evidence="3">The sequence shown here is derived from an EMBL/GenBank/DDBJ whole genome shotgun (WGS) entry which is preliminary data.</text>
</comment>
<sequence length="611" mass="64200">MFTEFITALVLAAGPVHAVQPPDLAGVGALVDEHVSTVMAEEKIPGATVTVVADGRQVVNKGYGWADVERRIPVDPERTRFLIGSETKLFTAQAALQLVGEGKLSLDADVNAYLTTFKIRDTYPGRPVTLRHLLTHTAGFDEDYVVGSGADVRALGEALAASQPERLRPPGTGLSYSNYGVALAGYLVEIASGMPFEQYVDGRVFAPLGMEDSVIACGGLKDTRAYLVDGSATDVNCANFAASGAGPASTASDMARYLQAQMALDPRLGSGVAAQMQRQQYTEHPRLSGMGFMWEQMSYKGHRLLFKGGDMPGMHTSMFMLPEQGIGVHVMSNGDGTGRHGLDGFALVDKIVERYLPAARPPSVKALPGAAAGQYEGSYRSSRTSHGSLLKVQALTDSPVHVTATAGGGIETTGLGGGRKRWVQFEPGVFQEEGGRRRIAFPEPGQLAVDGGTVVFDRIGALDHPSLHLGLLAAALLASAAAVLGYPVAALARRRRSASPASPAGPRLPRLLAWAAGALVIVFAGGFGSLLADEGRALPLVLQGAPVLITLLVLASLTVPLAATLLACSAAAWRKRWWSTRGRIAYTLVALGVTAFATVAVTYNLVGPSFT</sequence>
<dbReference type="Proteomes" id="UP000655044">
    <property type="component" value="Unassembled WGS sequence"/>
</dbReference>
<name>A0A8J3S793_PLARO</name>
<feature type="transmembrane region" description="Helical" evidence="1">
    <location>
        <begin position="584"/>
        <end position="606"/>
    </location>
</feature>
<feature type="domain" description="Beta-lactamase-related" evidence="2">
    <location>
        <begin position="31"/>
        <end position="344"/>
    </location>
</feature>
<evidence type="ECO:0000259" key="2">
    <source>
        <dbReference type="Pfam" id="PF00144"/>
    </source>
</evidence>
<dbReference type="Gene3D" id="3.40.710.10">
    <property type="entry name" value="DD-peptidase/beta-lactamase superfamily"/>
    <property type="match status" value="1"/>
</dbReference>
<feature type="transmembrane region" description="Helical" evidence="1">
    <location>
        <begin position="511"/>
        <end position="532"/>
    </location>
</feature>
<dbReference type="InterPro" id="IPR001466">
    <property type="entry name" value="Beta-lactam-related"/>
</dbReference>
<reference evidence="3" key="1">
    <citation type="submission" date="2021-01" db="EMBL/GenBank/DDBJ databases">
        <title>Whole genome shotgun sequence of Planobispora rosea NBRC 15558.</title>
        <authorList>
            <person name="Komaki H."/>
            <person name="Tamura T."/>
        </authorList>
    </citation>
    <scope>NUCLEOTIDE SEQUENCE</scope>
    <source>
        <strain evidence="3">NBRC 15558</strain>
    </source>
</reference>
<dbReference type="AlphaFoldDB" id="A0A8J3S793"/>
<dbReference type="EMBL" id="BOOI01000119">
    <property type="protein sequence ID" value="GIH89242.1"/>
    <property type="molecule type" value="Genomic_DNA"/>
</dbReference>
<dbReference type="RefSeq" id="WP_189244171.1">
    <property type="nucleotide sequence ID" value="NZ_BMQP01000088.1"/>
</dbReference>
<feature type="transmembrane region" description="Helical" evidence="1">
    <location>
        <begin position="544"/>
        <end position="572"/>
    </location>
</feature>
<keyword evidence="4" id="KW-1185">Reference proteome</keyword>
<keyword evidence="1" id="KW-1133">Transmembrane helix</keyword>
<dbReference type="PANTHER" id="PTHR46825">
    <property type="entry name" value="D-ALANYL-D-ALANINE-CARBOXYPEPTIDASE/ENDOPEPTIDASE AMPH"/>
    <property type="match status" value="1"/>
</dbReference>
<keyword evidence="1" id="KW-0812">Transmembrane</keyword>
<dbReference type="SUPFAM" id="SSF56601">
    <property type="entry name" value="beta-lactamase/transpeptidase-like"/>
    <property type="match status" value="1"/>
</dbReference>